<dbReference type="EMBL" id="JABSTQ010010468">
    <property type="protein sequence ID" value="KAG0420839.1"/>
    <property type="molecule type" value="Genomic_DNA"/>
</dbReference>
<keyword evidence="2" id="KW-1185">Reference proteome</keyword>
<protein>
    <submittedName>
        <fullName evidence="1">Uncharacterized protein</fullName>
    </submittedName>
</protein>
<proteinExistence type="predicted"/>
<comment type="caution">
    <text evidence="1">The sequence shown here is derived from an EMBL/GenBank/DDBJ whole genome shotgun (WGS) entry which is preliminary data.</text>
</comment>
<reference evidence="1 2" key="1">
    <citation type="journal article" date="2020" name="Cell">
        <title>Large-Scale Comparative Analyses of Tick Genomes Elucidate Their Genetic Diversity and Vector Capacities.</title>
        <authorList>
            <consortium name="Tick Genome and Microbiome Consortium (TIGMIC)"/>
            <person name="Jia N."/>
            <person name="Wang J."/>
            <person name="Shi W."/>
            <person name="Du L."/>
            <person name="Sun Y."/>
            <person name="Zhan W."/>
            <person name="Jiang J.F."/>
            <person name="Wang Q."/>
            <person name="Zhang B."/>
            <person name="Ji P."/>
            <person name="Bell-Sakyi L."/>
            <person name="Cui X.M."/>
            <person name="Yuan T.T."/>
            <person name="Jiang B.G."/>
            <person name="Yang W.F."/>
            <person name="Lam T.T."/>
            <person name="Chang Q.C."/>
            <person name="Ding S.J."/>
            <person name="Wang X.J."/>
            <person name="Zhu J.G."/>
            <person name="Ruan X.D."/>
            <person name="Zhao L."/>
            <person name="Wei J.T."/>
            <person name="Ye R.Z."/>
            <person name="Que T.C."/>
            <person name="Du C.H."/>
            <person name="Zhou Y.H."/>
            <person name="Cheng J.X."/>
            <person name="Dai P.F."/>
            <person name="Guo W.B."/>
            <person name="Han X.H."/>
            <person name="Huang E.J."/>
            <person name="Li L.F."/>
            <person name="Wei W."/>
            <person name="Gao Y.C."/>
            <person name="Liu J.Z."/>
            <person name="Shao H.Z."/>
            <person name="Wang X."/>
            <person name="Wang C.C."/>
            <person name="Yang T.C."/>
            <person name="Huo Q.B."/>
            <person name="Li W."/>
            <person name="Chen H.Y."/>
            <person name="Chen S.E."/>
            <person name="Zhou L.G."/>
            <person name="Ni X.B."/>
            <person name="Tian J.H."/>
            <person name="Sheng Y."/>
            <person name="Liu T."/>
            <person name="Pan Y.S."/>
            <person name="Xia L.Y."/>
            <person name="Li J."/>
            <person name="Zhao F."/>
            <person name="Cao W.C."/>
        </authorList>
    </citation>
    <scope>NUCLEOTIDE SEQUENCE [LARGE SCALE GENOMIC DNA]</scope>
    <source>
        <strain evidence="1">Iper-2018</strain>
    </source>
</reference>
<name>A0AC60PIZ7_IXOPE</name>
<evidence type="ECO:0000313" key="2">
    <source>
        <dbReference type="Proteomes" id="UP000805193"/>
    </source>
</evidence>
<evidence type="ECO:0000313" key="1">
    <source>
        <dbReference type="EMBL" id="KAG0420839.1"/>
    </source>
</evidence>
<gene>
    <name evidence="1" type="ORF">HPB47_003252</name>
</gene>
<organism evidence="1 2">
    <name type="scientific">Ixodes persulcatus</name>
    <name type="common">Taiga tick</name>
    <dbReference type="NCBI Taxonomy" id="34615"/>
    <lineage>
        <taxon>Eukaryota</taxon>
        <taxon>Metazoa</taxon>
        <taxon>Ecdysozoa</taxon>
        <taxon>Arthropoda</taxon>
        <taxon>Chelicerata</taxon>
        <taxon>Arachnida</taxon>
        <taxon>Acari</taxon>
        <taxon>Parasitiformes</taxon>
        <taxon>Ixodida</taxon>
        <taxon>Ixodoidea</taxon>
        <taxon>Ixodidae</taxon>
        <taxon>Ixodinae</taxon>
        <taxon>Ixodes</taxon>
    </lineage>
</organism>
<sequence>MNVLLVLLGLPLFAAAAVIGYNERSPINESRAWEILSSNCGESEVFKDCASLSCGEVTCEQQQPPAECTPDCVYQCFCATGFYRNREGRCVTLNINSTDIDMNALAVLTVCVLAVVVSTTGGKRQDYPPIPYPLPKCVAGEVLKHCQSSSCAELSCEFPVPSSHCTLDCKTGCFCADGFFRNSRKKCVTRDQCP</sequence>
<dbReference type="Proteomes" id="UP000805193">
    <property type="component" value="Unassembled WGS sequence"/>
</dbReference>
<accession>A0AC60PIZ7</accession>